<gene>
    <name evidence="1" type="ORF">QEO92_22740</name>
</gene>
<evidence type="ECO:0000313" key="1">
    <source>
        <dbReference type="EMBL" id="WGI67770.1"/>
    </source>
</evidence>
<accession>A0ABY8LZM1</accession>
<organism evidence="1 2">
    <name type="scientific">Neorhizobium petrolearium</name>
    <dbReference type="NCBI Taxonomy" id="515361"/>
    <lineage>
        <taxon>Bacteria</taxon>
        <taxon>Pseudomonadati</taxon>
        <taxon>Pseudomonadota</taxon>
        <taxon>Alphaproteobacteria</taxon>
        <taxon>Hyphomicrobiales</taxon>
        <taxon>Rhizobiaceae</taxon>
        <taxon>Rhizobium/Agrobacterium group</taxon>
        <taxon>Neorhizobium</taxon>
    </lineage>
</organism>
<proteinExistence type="predicted"/>
<sequence length="64" mass="6961">MSNKIETIRLSSLFTNPALKAAFERAERDNGAALVVPVPKPPRFIGGAGASLQWRRNLEALELA</sequence>
<dbReference type="Proteomes" id="UP001227095">
    <property type="component" value="Chromosome"/>
</dbReference>
<protein>
    <submittedName>
        <fullName evidence="1">Uncharacterized protein</fullName>
    </submittedName>
</protein>
<evidence type="ECO:0000313" key="2">
    <source>
        <dbReference type="Proteomes" id="UP001227095"/>
    </source>
</evidence>
<name>A0ABY8LZM1_9HYPH</name>
<keyword evidence="2" id="KW-1185">Reference proteome</keyword>
<reference evidence="1 2" key="1">
    <citation type="submission" date="2023-04" db="EMBL/GenBank/DDBJ databases">
        <title>Neorhizobium petrolearium OS53, complete genome.</title>
        <authorList>
            <person name="Yu T."/>
        </authorList>
    </citation>
    <scope>NUCLEOTIDE SEQUENCE [LARGE SCALE GENOMIC DNA]</scope>
    <source>
        <strain evidence="1 2">OS53</strain>
    </source>
</reference>
<dbReference type="RefSeq" id="WP_227704538.1">
    <property type="nucleotide sequence ID" value="NZ_CP123000.1"/>
</dbReference>
<dbReference type="EMBL" id="CP123000">
    <property type="protein sequence ID" value="WGI67770.1"/>
    <property type="molecule type" value="Genomic_DNA"/>
</dbReference>